<dbReference type="AlphaFoldDB" id="A0A151WGE7"/>
<gene>
    <name evidence="2" type="ORF">ALC60_14102</name>
</gene>
<evidence type="ECO:0008006" key="4">
    <source>
        <dbReference type="Google" id="ProtNLM"/>
    </source>
</evidence>
<name>A0A151WGE7_9HYME</name>
<feature type="region of interest" description="Disordered" evidence="1">
    <location>
        <begin position="117"/>
        <end position="148"/>
    </location>
</feature>
<protein>
    <recommendedName>
        <fullName evidence="4">CCHC-type domain-containing protein</fullName>
    </recommendedName>
</protein>
<dbReference type="Proteomes" id="UP000075809">
    <property type="component" value="Unassembled WGS sequence"/>
</dbReference>
<dbReference type="EMBL" id="KQ983178">
    <property type="protein sequence ID" value="KYQ46887.1"/>
    <property type="molecule type" value="Genomic_DNA"/>
</dbReference>
<feature type="non-terminal residue" evidence="2">
    <location>
        <position position="1"/>
    </location>
</feature>
<evidence type="ECO:0000313" key="2">
    <source>
        <dbReference type="EMBL" id="KYQ46887.1"/>
    </source>
</evidence>
<sequence>TCVTTCFSCFRIGHISKYCKGRPRCRLCSKDPHGEKDICERNGLPPLCINCAEDHSSTSPACPFFIKQKEIHALAATENISTLEARKKLNSVNLAIPSSSFENNSSLNRDFRNFPLLSSNNSNASSERGIGGRTNRSNYSDRQTGQHQ</sequence>
<accession>A0A151WGE7</accession>
<evidence type="ECO:0000256" key="1">
    <source>
        <dbReference type="SAM" id="MobiDB-lite"/>
    </source>
</evidence>
<organism evidence="2 3">
    <name type="scientific">Mycetomoellerius zeteki</name>
    <dbReference type="NCBI Taxonomy" id="64791"/>
    <lineage>
        <taxon>Eukaryota</taxon>
        <taxon>Metazoa</taxon>
        <taxon>Ecdysozoa</taxon>
        <taxon>Arthropoda</taxon>
        <taxon>Hexapoda</taxon>
        <taxon>Insecta</taxon>
        <taxon>Pterygota</taxon>
        <taxon>Neoptera</taxon>
        <taxon>Endopterygota</taxon>
        <taxon>Hymenoptera</taxon>
        <taxon>Apocrita</taxon>
        <taxon>Aculeata</taxon>
        <taxon>Formicoidea</taxon>
        <taxon>Formicidae</taxon>
        <taxon>Myrmicinae</taxon>
        <taxon>Mycetomoellerius</taxon>
    </lineage>
</organism>
<evidence type="ECO:0000313" key="3">
    <source>
        <dbReference type="Proteomes" id="UP000075809"/>
    </source>
</evidence>
<reference evidence="2 3" key="1">
    <citation type="submission" date="2015-09" db="EMBL/GenBank/DDBJ databases">
        <title>Trachymyrmex zeteki WGS genome.</title>
        <authorList>
            <person name="Nygaard S."/>
            <person name="Hu H."/>
            <person name="Boomsma J."/>
            <person name="Zhang G."/>
        </authorList>
    </citation>
    <scope>NUCLEOTIDE SEQUENCE [LARGE SCALE GENOMIC DNA]</scope>
    <source>
        <strain evidence="2">Tzet28-1</strain>
        <tissue evidence="2">Whole body</tissue>
    </source>
</reference>
<keyword evidence="3" id="KW-1185">Reference proteome</keyword>
<proteinExistence type="predicted"/>
<feature type="compositionally biased region" description="Polar residues" evidence="1">
    <location>
        <begin position="134"/>
        <end position="148"/>
    </location>
</feature>